<keyword evidence="3" id="KW-0240">DNA-directed RNA polymerase</keyword>
<keyword evidence="1" id="KW-0472">Membrane</keyword>
<protein>
    <submittedName>
        <fullName evidence="3">DNA-directed RNA polymerase, phage-type</fullName>
    </submittedName>
</protein>
<reference evidence="3" key="2">
    <citation type="submission" date="2020-06" db="EMBL/GenBank/DDBJ databases">
        <title>Helianthus annuus Genome sequencing and assembly Release 2.</title>
        <authorList>
            <person name="Gouzy J."/>
            <person name="Langlade N."/>
            <person name="Munos S."/>
        </authorList>
    </citation>
    <scope>NUCLEOTIDE SEQUENCE</scope>
    <source>
        <tissue evidence="3">Leaves</tissue>
    </source>
</reference>
<gene>
    <name evidence="3" type="ORF">HanXRQr2_Chr04g0144691</name>
</gene>
<dbReference type="InterPro" id="IPR046950">
    <property type="entry name" value="DNA-dir_Rpol_C_phage-type"/>
</dbReference>
<name>A0A9K3J486_HELAN</name>
<dbReference type="Proteomes" id="UP000215914">
    <property type="component" value="Unassembled WGS sequence"/>
</dbReference>
<feature type="transmembrane region" description="Helical" evidence="1">
    <location>
        <begin position="7"/>
        <end position="31"/>
    </location>
</feature>
<dbReference type="EMBL" id="MNCJ02000319">
    <property type="protein sequence ID" value="KAF5808380.1"/>
    <property type="molecule type" value="Genomic_DNA"/>
</dbReference>
<keyword evidence="1" id="KW-1133">Transmembrane helix</keyword>
<organism evidence="3 4">
    <name type="scientific">Helianthus annuus</name>
    <name type="common">Common sunflower</name>
    <dbReference type="NCBI Taxonomy" id="4232"/>
    <lineage>
        <taxon>Eukaryota</taxon>
        <taxon>Viridiplantae</taxon>
        <taxon>Streptophyta</taxon>
        <taxon>Embryophyta</taxon>
        <taxon>Tracheophyta</taxon>
        <taxon>Spermatophyta</taxon>
        <taxon>Magnoliopsida</taxon>
        <taxon>eudicotyledons</taxon>
        <taxon>Gunneridae</taxon>
        <taxon>Pentapetalae</taxon>
        <taxon>asterids</taxon>
        <taxon>campanulids</taxon>
        <taxon>Asterales</taxon>
        <taxon>Asteraceae</taxon>
        <taxon>Asteroideae</taxon>
        <taxon>Heliantheae alliance</taxon>
        <taxon>Heliantheae</taxon>
        <taxon>Helianthus</taxon>
    </lineage>
</organism>
<comment type="caution">
    <text evidence="3">The sequence shown here is derived from an EMBL/GenBank/DDBJ whole genome shotgun (WGS) entry which is preliminary data.</text>
</comment>
<dbReference type="InterPro" id="IPR043502">
    <property type="entry name" value="DNA/RNA_pol_sf"/>
</dbReference>
<dbReference type="Gene3D" id="3.30.70.370">
    <property type="match status" value="1"/>
</dbReference>
<dbReference type="Gramene" id="mRNA:HanXRQr2_Chr04g0144691">
    <property type="protein sequence ID" value="CDS:HanXRQr2_Chr04g0144691.1"/>
    <property type="gene ID" value="HanXRQr2_Chr04g0144691"/>
</dbReference>
<sequence>MLDRSSTCIGLVSIHLLLLYTGILFVPQVLYRTDFFTTVQDYMKKDPINVWVYDRIHKKRRQVTLRVPSETRDKRKTQVSTFVNFIHQKDAYIAMNVILEMLNQGSPIYTVHDNFITTADHSKKLPDTYVNIFCKMDPLSIINEYIYHNVIDYQEK</sequence>
<keyword evidence="1" id="KW-0812">Transmembrane</keyword>
<dbReference type="GO" id="GO:0000428">
    <property type="term" value="C:DNA-directed RNA polymerase complex"/>
    <property type="evidence" value="ECO:0007669"/>
    <property type="project" value="UniProtKB-KW"/>
</dbReference>
<dbReference type="SUPFAM" id="SSF56672">
    <property type="entry name" value="DNA/RNA polymerases"/>
    <property type="match status" value="1"/>
</dbReference>
<evidence type="ECO:0000313" key="3">
    <source>
        <dbReference type="EMBL" id="KAF5808380.1"/>
    </source>
</evidence>
<keyword evidence="4" id="KW-1185">Reference proteome</keyword>
<keyword evidence="3" id="KW-0804">Transcription</keyword>
<evidence type="ECO:0000313" key="4">
    <source>
        <dbReference type="Proteomes" id="UP000215914"/>
    </source>
</evidence>
<accession>A0A9K3J486</accession>
<reference evidence="3" key="1">
    <citation type="journal article" date="2017" name="Nature">
        <title>The sunflower genome provides insights into oil metabolism, flowering and Asterid evolution.</title>
        <authorList>
            <person name="Badouin H."/>
            <person name="Gouzy J."/>
            <person name="Grassa C.J."/>
            <person name="Murat F."/>
            <person name="Staton S.E."/>
            <person name="Cottret L."/>
            <person name="Lelandais-Briere C."/>
            <person name="Owens G.L."/>
            <person name="Carrere S."/>
            <person name="Mayjonade B."/>
            <person name="Legrand L."/>
            <person name="Gill N."/>
            <person name="Kane N.C."/>
            <person name="Bowers J.E."/>
            <person name="Hubner S."/>
            <person name="Bellec A."/>
            <person name="Berard A."/>
            <person name="Berges H."/>
            <person name="Blanchet N."/>
            <person name="Boniface M.C."/>
            <person name="Brunel D."/>
            <person name="Catrice O."/>
            <person name="Chaidir N."/>
            <person name="Claudel C."/>
            <person name="Donnadieu C."/>
            <person name="Faraut T."/>
            <person name="Fievet G."/>
            <person name="Helmstetter N."/>
            <person name="King M."/>
            <person name="Knapp S.J."/>
            <person name="Lai Z."/>
            <person name="Le Paslier M.C."/>
            <person name="Lippi Y."/>
            <person name="Lorenzon L."/>
            <person name="Mandel J.R."/>
            <person name="Marage G."/>
            <person name="Marchand G."/>
            <person name="Marquand E."/>
            <person name="Bret-Mestries E."/>
            <person name="Morien E."/>
            <person name="Nambeesan S."/>
            <person name="Nguyen T."/>
            <person name="Pegot-Espagnet P."/>
            <person name="Pouilly N."/>
            <person name="Raftis F."/>
            <person name="Sallet E."/>
            <person name="Schiex T."/>
            <person name="Thomas J."/>
            <person name="Vandecasteele C."/>
            <person name="Vares D."/>
            <person name="Vear F."/>
            <person name="Vautrin S."/>
            <person name="Crespi M."/>
            <person name="Mangin B."/>
            <person name="Burke J.M."/>
            <person name="Salse J."/>
            <person name="Munos S."/>
            <person name="Vincourt P."/>
            <person name="Rieseberg L.H."/>
            <person name="Langlade N.B."/>
        </authorList>
    </citation>
    <scope>NUCLEOTIDE SEQUENCE</scope>
    <source>
        <tissue evidence="3">Leaves</tissue>
    </source>
</reference>
<evidence type="ECO:0000259" key="2">
    <source>
        <dbReference type="Pfam" id="PF00940"/>
    </source>
</evidence>
<dbReference type="Pfam" id="PF00940">
    <property type="entry name" value="RNA_pol"/>
    <property type="match status" value="1"/>
</dbReference>
<feature type="domain" description="DNA-directed RNA polymerase C-terminal" evidence="2">
    <location>
        <begin position="36"/>
        <end position="136"/>
    </location>
</feature>
<evidence type="ECO:0000256" key="1">
    <source>
        <dbReference type="SAM" id="Phobius"/>
    </source>
</evidence>
<proteinExistence type="predicted"/>
<dbReference type="AlphaFoldDB" id="A0A9K3J486"/>